<evidence type="ECO:0000313" key="2">
    <source>
        <dbReference type="EMBL" id="QHW35644.1"/>
    </source>
</evidence>
<geneLocation type="plasmid" evidence="2 3">
    <name>unnamed2</name>
</geneLocation>
<dbReference type="InterPro" id="IPR000421">
    <property type="entry name" value="FA58C"/>
</dbReference>
<reference evidence="2 3" key="1">
    <citation type="submission" date="2020-02" db="EMBL/GenBank/DDBJ databases">
        <title>Paenibacillus sp. nov., isolated from rhizosphere soil of tomato.</title>
        <authorList>
            <person name="Weon H.-Y."/>
            <person name="Lee S.A."/>
        </authorList>
    </citation>
    <scope>NUCLEOTIDE SEQUENCE [LARGE SCALE GENOMIC DNA]</scope>
    <source>
        <strain evidence="2 3">14171R-81</strain>
        <plasmid evidence="2 3">unnamed2</plasmid>
    </source>
</reference>
<protein>
    <submittedName>
        <fullName evidence="2">Discoidin domain-containing protein</fullName>
    </submittedName>
</protein>
<accession>A0A6C0PAN9</accession>
<keyword evidence="2" id="KW-0614">Plasmid</keyword>
<gene>
    <name evidence="2" type="ORF">GZH47_32620</name>
</gene>
<dbReference type="Proteomes" id="UP000479114">
    <property type="component" value="Plasmid unnamed2"/>
</dbReference>
<dbReference type="InterPro" id="IPR008979">
    <property type="entry name" value="Galactose-bd-like_sf"/>
</dbReference>
<dbReference type="RefSeq" id="WP_162645777.1">
    <property type="nucleotide sequence ID" value="NZ_CP048288.1"/>
</dbReference>
<name>A0A6C0PAN9_9BACL</name>
<dbReference type="Gene3D" id="2.60.120.560">
    <property type="entry name" value="Exo-inulinase, domain 1"/>
    <property type="match status" value="1"/>
</dbReference>
<evidence type="ECO:0000259" key="1">
    <source>
        <dbReference type="PROSITE" id="PS50022"/>
    </source>
</evidence>
<dbReference type="PROSITE" id="PS50022">
    <property type="entry name" value="FA58C_3"/>
    <property type="match status" value="1"/>
</dbReference>
<dbReference type="Gene3D" id="2.60.120.260">
    <property type="entry name" value="Galactose-binding domain-like"/>
    <property type="match status" value="1"/>
</dbReference>
<keyword evidence="3" id="KW-1185">Reference proteome</keyword>
<dbReference type="KEGG" id="prz:GZH47_32620"/>
<organism evidence="2 3">
    <name type="scientific">Paenibacillus rhizovicinus</name>
    <dbReference type="NCBI Taxonomy" id="2704463"/>
    <lineage>
        <taxon>Bacteria</taxon>
        <taxon>Bacillati</taxon>
        <taxon>Bacillota</taxon>
        <taxon>Bacilli</taxon>
        <taxon>Bacillales</taxon>
        <taxon>Paenibacillaceae</taxon>
        <taxon>Paenibacillus</taxon>
    </lineage>
</organism>
<dbReference type="EMBL" id="CP048288">
    <property type="protein sequence ID" value="QHW35644.1"/>
    <property type="molecule type" value="Genomic_DNA"/>
</dbReference>
<proteinExistence type="predicted"/>
<sequence>MEIISLSKATKAKKKIAEVNNRLGSGVEDIHADVKTRLAELEKKDPGVALLNRVSAMEAATAANINKHNLRVNALINKNKYHMTDLALDDFGDETGIDATKSFGYVYDATGKKVKIDPSKSVAEVVTTAEVLLESPTAVVISQQSSNTSSDMKANDMSAGSLMNTVRSGGKIQLAAKKTFTLIDNFSKDILGLYTPVPDPANTTKPYWIINTTLGVLSGTGGENNDFLVRDFQSEDADIEIVTDEQANGGILARLKDLNNTYMLAISDRTGSFGLQIYKRVSGTWTSLANTTEPAFTRGVKTTIRFTVTGNVLKAYLNGVEKLSVTDASITGSGRSGLRILGASLVSKYNEVRYNHIQVNEYPAIGTYESPIMDLGVNAKGPLTLSDLVTHGSIIDSVPMLTSATSNGTATCSSQWDATAWAGWMAFDNQIRYGWCSASGVALPHWLGYEFLTATAITGYRMAPAIDIAARLAQMPKNFMFQAYDEGTLTWLTLDTQSGVIWSDYSSKTFRFKNKKTFKKYRVYVTANNNGTDPAVIIGNLEMLGTDTILKYYTATSIDGSAFTSYAPLNADGSVASPYGRYVKVKAELSGPSEVANKVIYDFVESEGTQFQTNKYIQFDGSMKPKNIYLGAMVIDTAFKSASQAGNLLRKVIDVGEFKTIEKIEVT</sequence>
<evidence type="ECO:0000313" key="3">
    <source>
        <dbReference type="Proteomes" id="UP000479114"/>
    </source>
</evidence>
<dbReference type="AlphaFoldDB" id="A0A6C0PAN9"/>
<dbReference type="SUPFAM" id="SSF49785">
    <property type="entry name" value="Galactose-binding domain-like"/>
    <property type="match status" value="1"/>
</dbReference>
<feature type="domain" description="F5/8 type C" evidence="1">
    <location>
        <begin position="393"/>
        <end position="546"/>
    </location>
</feature>